<keyword evidence="1" id="KW-1133">Transmembrane helix</keyword>
<feature type="transmembrane region" description="Helical" evidence="1">
    <location>
        <begin position="101"/>
        <end position="123"/>
    </location>
</feature>
<evidence type="ECO:0000259" key="2">
    <source>
        <dbReference type="Pfam" id="PF06750"/>
    </source>
</evidence>
<reference evidence="3" key="1">
    <citation type="submission" date="2018-05" db="EMBL/GenBank/DDBJ databases">
        <authorList>
            <person name="Lanie J.A."/>
            <person name="Ng W.-L."/>
            <person name="Kazmierczak K.M."/>
            <person name="Andrzejewski T.M."/>
            <person name="Davidsen T.M."/>
            <person name="Wayne K.J."/>
            <person name="Tettelin H."/>
            <person name="Glass J.I."/>
            <person name="Rusch D."/>
            <person name="Podicherti R."/>
            <person name="Tsui H.-C.T."/>
            <person name="Winkler M.E."/>
        </authorList>
    </citation>
    <scope>NUCLEOTIDE SEQUENCE</scope>
</reference>
<protein>
    <recommendedName>
        <fullName evidence="2">Prepilin peptidase A24 N-terminal domain-containing protein</fullName>
    </recommendedName>
</protein>
<dbReference type="PANTHER" id="PTHR30487:SF0">
    <property type="entry name" value="PREPILIN LEADER PEPTIDASE_N-METHYLTRANSFERASE-RELATED"/>
    <property type="match status" value="1"/>
</dbReference>
<evidence type="ECO:0000313" key="3">
    <source>
        <dbReference type="EMBL" id="SUZ52131.1"/>
    </source>
</evidence>
<dbReference type="GO" id="GO:0005886">
    <property type="term" value="C:plasma membrane"/>
    <property type="evidence" value="ECO:0007669"/>
    <property type="project" value="TreeGrafter"/>
</dbReference>
<feature type="transmembrane region" description="Helical" evidence="1">
    <location>
        <begin position="154"/>
        <end position="171"/>
    </location>
</feature>
<feature type="domain" description="Prepilin peptidase A24 N-terminal" evidence="2">
    <location>
        <begin position="11"/>
        <end position="121"/>
    </location>
</feature>
<proteinExistence type="predicted"/>
<dbReference type="InterPro" id="IPR050882">
    <property type="entry name" value="Prepilin_peptidase/N-MTase"/>
</dbReference>
<dbReference type="EMBL" id="UINC01000257">
    <property type="protein sequence ID" value="SUZ52131.1"/>
    <property type="molecule type" value="Genomic_DNA"/>
</dbReference>
<gene>
    <name evidence="3" type="ORF">METZ01_LOCUS4985</name>
</gene>
<name>A0A381NBZ3_9ZZZZ</name>
<dbReference type="PANTHER" id="PTHR30487">
    <property type="entry name" value="TYPE 4 PREPILIN-LIKE PROTEINS LEADER PEPTIDE-PROCESSING ENZYME"/>
    <property type="match status" value="1"/>
</dbReference>
<dbReference type="Pfam" id="PF06750">
    <property type="entry name" value="A24_N_bact"/>
    <property type="match status" value="1"/>
</dbReference>
<feature type="transmembrane region" description="Helical" evidence="1">
    <location>
        <begin position="129"/>
        <end position="147"/>
    </location>
</feature>
<dbReference type="GO" id="GO:0006465">
    <property type="term" value="P:signal peptide processing"/>
    <property type="evidence" value="ECO:0007669"/>
    <property type="project" value="TreeGrafter"/>
</dbReference>
<dbReference type="InterPro" id="IPR010627">
    <property type="entry name" value="Prepilin_pept_A24_N"/>
</dbReference>
<feature type="transmembrane region" description="Helical" evidence="1">
    <location>
        <begin position="6"/>
        <end position="24"/>
    </location>
</feature>
<evidence type="ECO:0000256" key="1">
    <source>
        <dbReference type="SAM" id="Phobius"/>
    </source>
</evidence>
<organism evidence="3">
    <name type="scientific">marine metagenome</name>
    <dbReference type="NCBI Taxonomy" id="408172"/>
    <lineage>
        <taxon>unclassified sequences</taxon>
        <taxon>metagenomes</taxon>
        <taxon>ecological metagenomes</taxon>
    </lineage>
</organism>
<sequence>VQYFEIGFWTVLGLIIGSFVNVCLDRLPLQFADKTRRLSLLNAPEISTFLKQQLQDQSLNLFKPACSFCFSCGHQLKWFEKIPVLSFILSKGRCRKCKSTIGFRTIWIETMHGLWYAGTAWLLQGWGWPLFYSISFSLLLILGYCWSCNQVRKTLLSAGGVLVILVFCVNYF</sequence>
<keyword evidence="1" id="KW-0812">Transmembrane</keyword>
<dbReference type="GO" id="GO:0004190">
    <property type="term" value="F:aspartic-type endopeptidase activity"/>
    <property type="evidence" value="ECO:0007669"/>
    <property type="project" value="TreeGrafter"/>
</dbReference>
<dbReference type="AlphaFoldDB" id="A0A381NBZ3"/>
<keyword evidence="1" id="KW-0472">Membrane</keyword>
<accession>A0A381NBZ3</accession>
<feature type="non-terminal residue" evidence="3">
    <location>
        <position position="1"/>
    </location>
</feature>